<evidence type="ECO:0000256" key="1">
    <source>
        <dbReference type="SAM" id="Coils"/>
    </source>
</evidence>
<accession>A0A9W8JE89</accession>
<evidence type="ECO:0000313" key="4">
    <source>
        <dbReference type="Proteomes" id="UP001140091"/>
    </source>
</evidence>
<protein>
    <submittedName>
        <fullName evidence="3">Uncharacterized protein</fullName>
    </submittedName>
</protein>
<sequence>MEGLPPPTEEYDDDLVPLCLPGRHPRMPAMYKASDHPLHPTNNPGNSYVFYTRPTEARMQELLQAGETIAVEAEVEIDPEAAGFLKITSGDYVWTRNEAGSRHPTDDVAVTWKFGRERRSMEKMDALDAARDKFMGPENKITEDSVRFERLNPKPKPVKPDTRCWSLGTSLEPNTNIEAPCANGKVKAGVTEYNDICHDLVVASTSLAMEDMECAPDGIKEVIKSEFDRHRMAPLGWRGNFAYHAVQCNLAYAGKSMEDQMGRADKDLVRGMQEDSFANFLRDGLWIMEDEGFIPYVGRVSYQVLRFLLLQTNERFEFDLDPVKLAKLITYSTSDGLRKSVEPWEMAPTLRGSRDPEREAEREESEKRFKELVFKHGSMIPYSFMKNEWIREEVARRYGNISGSHTNDKGGHVEGNGVEAEEGMVDGSMDCTMTDPSGNAEGSQPSSRKSLSTGSTLRRSTRKRKRMEKESDDEDEDAVRDHEHPSAGTPETTADPKRMKLSATFAYGGSMDDTGGLAGAQGLRRRQGIKKVSTVRPEDLYKLMRSLTVDALEEELLDLRNEIQAVEESEHQTEASYDELKDSLQKANNAIELGGIGRNAVKGIGSIIDDAQRLSLHMAQEANRLRSARRTLIKAQVGVRWWIEGPVADAADRAARRKRTSADGQNWVSKLTNTMVDMLVCKQASKTFRATDYGLDWGCTEAVVDNIHTGRMMFRGHEDTVREAVGMTLAVVETWVEADRHCDKKQAWFAAIVEDVMGEEALTMNVIWNLYTNLKTSHVIIGDKGYRNPTKKDMEPFRIALEGHSVNDADHREGHLYELYKQLLNQDITPSDVVKSLPSVSPRWIAMQEMIELATMYDEEEVVSSSSPYFKKLQSNPHIFHPIRESAPGRRRCRQDLLGGNHTITRPEIFSLIVWRAFPHVFSWHPDRTMLYSSTQEFLVAYKRITKTEPPAAIVEAVGRYWDMLEERRWSSFAETYPTFDQCYQHFKPNGRLESRLFPKLSRTDTFDMTCDLAYAGFCQPPSTADVARYIVMLNQGAIAGLRSLGLVDGKKRDVETRRAQVHRAMLDLGDLLKETAAYGAYETDDSECSFGLYEEGEMDPMALEHLLRTFSHAVKLL</sequence>
<dbReference type="AlphaFoldDB" id="A0A9W8JE89"/>
<gene>
    <name evidence="3" type="ORF">H1R20_g2866</name>
</gene>
<feature type="compositionally biased region" description="Polar residues" evidence="2">
    <location>
        <begin position="434"/>
        <end position="445"/>
    </location>
</feature>
<dbReference type="EMBL" id="JANBPK010000723">
    <property type="protein sequence ID" value="KAJ2934226.1"/>
    <property type="molecule type" value="Genomic_DNA"/>
</dbReference>
<organism evidence="3 4">
    <name type="scientific">Candolleomyces eurysporus</name>
    <dbReference type="NCBI Taxonomy" id="2828524"/>
    <lineage>
        <taxon>Eukaryota</taxon>
        <taxon>Fungi</taxon>
        <taxon>Dikarya</taxon>
        <taxon>Basidiomycota</taxon>
        <taxon>Agaricomycotina</taxon>
        <taxon>Agaricomycetes</taxon>
        <taxon>Agaricomycetidae</taxon>
        <taxon>Agaricales</taxon>
        <taxon>Agaricineae</taxon>
        <taxon>Psathyrellaceae</taxon>
        <taxon>Candolleomyces</taxon>
    </lineage>
</organism>
<feature type="region of interest" description="Disordered" evidence="2">
    <location>
        <begin position="427"/>
        <end position="498"/>
    </location>
</feature>
<name>A0A9W8JE89_9AGAR</name>
<comment type="caution">
    <text evidence="3">The sequence shown here is derived from an EMBL/GenBank/DDBJ whole genome shotgun (WGS) entry which is preliminary data.</text>
</comment>
<evidence type="ECO:0000313" key="3">
    <source>
        <dbReference type="EMBL" id="KAJ2934226.1"/>
    </source>
</evidence>
<evidence type="ECO:0000256" key="2">
    <source>
        <dbReference type="SAM" id="MobiDB-lite"/>
    </source>
</evidence>
<feature type="non-terminal residue" evidence="3">
    <location>
        <position position="1118"/>
    </location>
</feature>
<keyword evidence="1" id="KW-0175">Coiled coil</keyword>
<reference evidence="3" key="1">
    <citation type="submission" date="2022-06" db="EMBL/GenBank/DDBJ databases">
        <title>Genome Sequence of Candolleomyces eurysporus.</title>
        <authorList>
            <person name="Buettner E."/>
        </authorList>
    </citation>
    <scope>NUCLEOTIDE SEQUENCE</scope>
    <source>
        <strain evidence="3">VTCC 930004</strain>
    </source>
</reference>
<keyword evidence="4" id="KW-1185">Reference proteome</keyword>
<dbReference type="Proteomes" id="UP001140091">
    <property type="component" value="Unassembled WGS sequence"/>
</dbReference>
<proteinExistence type="predicted"/>
<feature type="compositionally biased region" description="Low complexity" evidence="2">
    <location>
        <begin position="446"/>
        <end position="458"/>
    </location>
</feature>
<dbReference type="OrthoDB" id="3061143at2759"/>
<feature type="coiled-coil region" evidence="1">
    <location>
        <begin position="549"/>
        <end position="590"/>
    </location>
</feature>